<accession>A0ACC1I3P3</accession>
<name>A0ACC1I3P3_9FUNG</name>
<gene>
    <name evidence="1" type="ORF">LPJ66_010611</name>
</gene>
<keyword evidence="2" id="KW-1185">Reference proteome</keyword>
<sequence>ATLFTRTPSMPPQPDSPSALNHMPSFSSQLSPLGAPYIHSQRATSAISVPWREPTPISMSQLAADSNDHVNRNRSKSQETPTMSSASGTMSMPLRPIARVPTVAEETVATDGREPSKPGVGSIAISVNSSISSIHSVANEAPEVRASVTSVDAKPGNSITNNDDDDDVPIISISSAAAIAVAVLAPPKADDSVATNQHGSPTL</sequence>
<protein>
    <submittedName>
        <fullName evidence="1">Uncharacterized protein</fullName>
    </submittedName>
</protein>
<feature type="non-terminal residue" evidence="1">
    <location>
        <position position="1"/>
    </location>
</feature>
<organism evidence="1 2">
    <name type="scientific">Kickxella alabastrina</name>
    <dbReference type="NCBI Taxonomy" id="61397"/>
    <lineage>
        <taxon>Eukaryota</taxon>
        <taxon>Fungi</taxon>
        <taxon>Fungi incertae sedis</taxon>
        <taxon>Zoopagomycota</taxon>
        <taxon>Kickxellomycotina</taxon>
        <taxon>Kickxellomycetes</taxon>
        <taxon>Kickxellales</taxon>
        <taxon>Kickxellaceae</taxon>
        <taxon>Kickxella</taxon>
    </lineage>
</organism>
<evidence type="ECO:0000313" key="1">
    <source>
        <dbReference type="EMBL" id="KAJ1884443.1"/>
    </source>
</evidence>
<evidence type="ECO:0000313" key="2">
    <source>
        <dbReference type="Proteomes" id="UP001150581"/>
    </source>
</evidence>
<proteinExistence type="predicted"/>
<reference evidence="1" key="1">
    <citation type="submission" date="2022-07" db="EMBL/GenBank/DDBJ databases">
        <title>Phylogenomic reconstructions and comparative analyses of Kickxellomycotina fungi.</title>
        <authorList>
            <person name="Reynolds N.K."/>
            <person name="Stajich J.E."/>
            <person name="Barry K."/>
            <person name="Grigoriev I.V."/>
            <person name="Crous P."/>
            <person name="Smith M.E."/>
        </authorList>
    </citation>
    <scope>NUCLEOTIDE SEQUENCE</scope>
    <source>
        <strain evidence="1">Benny 63K</strain>
    </source>
</reference>
<dbReference type="Proteomes" id="UP001150581">
    <property type="component" value="Unassembled WGS sequence"/>
</dbReference>
<comment type="caution">
    <text evidence="1">The sequence shown here is derived from an EMBL/GenBank/DDBJ whole genome shotgun (WGS) entry which is preliminary data.</text>
</comment>
<dbReference type="EMBL" id="JANBPG010002846">
    <property type="protein sequence ID" value="KAJ1884443.1"/>
    <property type="molecule type" value="Genomic_DNA"/>
</dbReference>